<keyword evidence="1" id="KW-0732">Signal</keyword>
<evidence type="ECO:0000256" key="1">
    <source>
        <dbReference type="SAM" id="SignalP"/>
    </source>
</evidence>
<dbReference type="STRING" id="1267768.BV394_08500"/>
<organism evidence="2 3">
    <name type="scientific">Brevirhabdus pacifica</name>
    <dbReference type="NCBI Taxonomy" id="1267768"/>
    <lineage>
        <taxon>Bacteria</taxon>
        <taxon>Pseudomonadati</taxon>
        <taxon>Pseudomonadota</taxon>
        <taxon>Alphaproteobacteria</taxon>
        <taxon>Rhodobacterales</taxon>
        <taxon>Paracoccaceae</taxon>
        <taxon>Brevirhabdus</taxon>
    </lineage>
</organism>
<accession>A0A1U7DIF9</accession>
<reference evidence="2 3" key="1">
    <citation type="submission" date="2017-01" db="EMBL/GenBank/DDBJ databases">
        <title>Genomic analysis of Xuhuaishuia manganoxidans DY6-4.</title>
        <authorList>
            <person name="Wang X."/>
        </authorList>
    </citation>
    <scope>NUCLEOTIDE SEQUENCE [LARGE SCALE GENOMIC DNA]</scope>
    <source>
        <strain evidence="2 3">DY6-4</strain>
    </source>
</reference>
<evidence type="ECO:0000313" key="2">
    <source>
        <dbReference type="EMBL" id="APX89751.1"/>
    </source>
</evidence>
<gene>
    <name evidence="2" type="ORF">BV394_08500</name>
</gene>
<evidence type="ECO:0000313" key="3">
    <source>
        <dbReference type="Proteomes" id="UP000187266"/>
    </source>
</evidence>
<proteinExistence type="predicted"/>
<protein>
    <recommendedName>
        <fullName evidence="4">DUF2125 domain-containing protein</fullName>
    </recommendedName>
</protein>
<dbReference type="RefSeq" id="WP_076979773.1">
    <property type="nucleotide sequence ID" value="NZ_CP019124.1"/>
</dbReference>
<feature type="chain" id="PRO_5012482377" description="DUF2125 domain-containing protein" evidence="1">
    <location>
        <begin position="24"/>
        <end position="510"/>
    </location>
</feature>
<feature type="signal peptide" evidence="1">
    <location>
        <begin position="1"/>
        <end position="23"/>
    </location>
</feature>
<keyword evidence="3" id="KW-1185">Reference proteome</keyword>
<sequence length="510" mass="53264">MFRTAVAIGGLLALYLVPSVARAAMTPQEAWEFVLSLNAGYGVTMESAARDEGPDELILHDVSYAMPLPGGTLEGSIGEIRLTRVEGGDILFEMSAQHMMRLQVVADDQSPPLVADVLMETPGLSISLAGTPDDALIDYFAPAITLSLDGIESGANRLPLQAVVDLEGLEMTYRVAGEGPTAVARETITDGTIAAAGFVVSLAKPGGDGQFDAEGAFVEIGFSGSGASGQQPVDLAETTLPELLRQGFESDLSLSHTGSDLSFSLVDGTANAAGHVTSDNGRLDLSLSQAGLRYAGATEAIAASFESSELPMPPVSAQAEALEFSVGLPVQKSDTPEDVDILVDVAELSLADPIWQMLDPMGVLPREPASLVIDMAAKANWFGDILEEPEAIGAIGPEAGEIHALDVRRIRLRAAGADLTGAGSFTFDNKTPSPFGPGPKPVGHAQLRLDGAEALLQNLTRMGLLPQQQAMMAQMMLGMFGRTVEGEDAVTSEIEITPDGGILANGQRVQ</sequence>
<dbReference type="InterPro" id="IPR018666">
    <property type="entry name" value="DUF2125"/>
</dbReference>
<evidence type="ECO:0008006" key="4">
    <source>
        <dbReference type="Google" id="ProtNLM"/>
    </source>
</evidence>
<dbReference type="AlphaFoldDB" id="A0A1U7DIF9"/>
<dbReference type="Pfam" id="PF09898">
    <property type="entry name" value="DUF2125"/>
    <property type="match status" value="1"/>
</dbReference>
<name>A0A1U7DIF9_9RHOB</name>
<dbReference type="Proteomes" id="UP000187266">
    <property type="component" value="Chromosome"/>
</dbReference>
<dbReference type="EMBL" id="CP019124">
    <property type="protein sequence ID" value="APX89751.1"/>
    <property type="molecule type" value="Genomic_DNA"/>
</dbReference>